<dbReference type="Ensembl" id="ENSGMOT00000022533.2">
    <property type="protein sequence ID" value="ENSGMOP00000022015.2"/>
    <property type="gene ID" value="ENSGMOG00000034646.1"/>
</dbReference>
<name>A0A8C4ZVK9_GADMO</name>
<dbReference type="PROSITE" id="PS51186">
    <property type="entry name" value="GNAT"/>
    <property type="match status" value="1"/>
</dbReference>
<dbReference type="PANTHER" id="PTHR13947:SF58">
    <property type="entry name" value="8B (PUTATIVE,_PSEUDO-RELATED"/>
    <property type="match status" value="1"/>
</dbReference>
<evidence type="ECO:0000256" key="2">
    <source>
        <dbReference type="SAM" id="Phobius"/>
    </source>
</evidence>
<evidence type="ECO:0000256" key="1">
    <source>
        <dbReference type="ARBA" id="ARBA00022679"/>
    </source>
</evidence>
<keyword evidence="2" id="KW-0472">Membrane</keyword>
<evidence type="ECO:0000313" key="5">
    <source>
        <dbReference type="Proteomes" id="UP000694546"/>
    </source>
</evidence>
<keyword evidence="2" id="KW-1133">Transmembrane helix</keyword>
<protein>
    <recommendedName>
        <fullName evidence="3">N-acetyltransferase domain-containing protein</fullName>
    </recommendedName>
</protein>
<dbReference type="OMA" id="HIGPCFQ"/>
<dbReference type="Gene3D" id="3.40.630.30">
    <property type="match status" value="1"/>
</dbReference>
<dbReference type="InterPro" id="IPR000182">
    <property type="entry name" value="GNAT_dom"/>
</dbReference>
<dbReference type="InterPro" id="IPR016181">
    <property type="entry name" value="Acyl_CoA_acyltransferase"/>
</dbReference>
<dbReference type="Pfam" id="PF00583">
    <property type="entry name" value="Acetyltransf_1"/>
    <property type="match status" value="1"/>
</dbReference>
<feature type="domain" description="N-acetyltransferase" evidence="3">
    <location>
        <begin position="66"/>
        <end position="214"/>
    </location>
</feature>
<dbReference type="Proteomes" id="UP000694546">
    <property type="component" value="Chromosome 13"/>
</dbReference>
<organism evidence="4 5">
    <name type="scientific">Gadus morhua</name>
    <name type="common">Atlantic cod</name>
    <dbReference type="NCBI Taxonomy" id="8049"/>
    <lineage>
        <taxon>Eukaryota</taxon>
        <taxon>Metazoa</taxon>
        <taxon>Chordata</taxon>
        <taxon>Craniata</taxon>
        <taxon>Vertebrata</taxon>
        <taxon>Euteleostomi</taxon>
        <taxon>Actinopterygii</taxon>
        <taxon>Neopterygii</taxon>
        <taxon>Teleostei</taxon>
        <taxon>Neoteleostei</taxon>
        <taxon>Acanthomorphata</taxon>
        <taxon>Zeiogadaria</taxon>
        <taxon>Gadariae</taxon>
        <taxon>Gadiformes</taxon>
        <taxon>Gadoidei</taxon>
        <taxon>Gadidae</taxon>
        <taxon>Gadus</taxon>
    </lineage>
</organism>
<feature type="transmembrane region" description="Helical" evidence="2">
    <location>
        <begin position="43"/>
        <end position="72"/>
    </location>
</feature>
<reference evidence="4" key="1">
    <citation type="submission" date="2025-08" db="UniProtKB">
        <authorList>
            <consortium name="Ensembl"/>
        </authorList>
    </citation>
    <scope>IDENTIFICATION</scope>
</reference>
<sequence length="214" mass="23164">ICPCLLRIRNYQDPDKETVRSLFSQGIQEHIGPSFKNAMSSPLYLCFSLGLGVTGYLLASGLGALVLVSGWAGLVYYCCHKLYADYVRGRLQADMQDIQASYMAQPDDCFWVAETVATGKVVGMVAVVAKKNGAERYGELFRMIISSATRRTGLGSRMTQAVLDFCKQRGMSKVILETSSTQTAAIALYQKLGALGTPLPPVHLPSSCGACQGF</sequence>
<proteinExistence type="predicted"/>
<dbReference type="AlphaFoldDB" id="A0A8C4ZVK9"/>
<dbReference type="GeneTree" id="ENSGT00950000182932"/>
<keyword evidence="1" id="KW-0808">Transferase</keyword>
<keyword evidence="5" id="KW-1185">Reference proteome</keyword>
<dbReference type="SUPFAM" id="SSF55729">
    <property type="entry name" value="Acyl-CoA N-acyltransferases (Nat)"/>
    <property type="match status" value="1"/>
</dbReference>
<dbReference type="GO" id="GO:0008080">
    <property type="term" value="F:N-acetyltransferase activity"/>
    <property type="evidence" value="ECO:0007669"/>
    <property type="project" value="InterPro"/>
</dbReference>
<keyword evidence="2" id="KW-0812">Transmembrane</keyword>
<reference evidence="4" key="2">
    <citation type="submission" date="2025-09" db="UniProtKB">
        <authorList>
            <consortium name="Ensembl"/>
        </authorList>
    </citation>
    <scope>IDENTIFICATION</scope>
</reference>
<evidence type="ECO:0000259" key="3">
    <source>
        <dbReference type="PROSITE" id="PS51186"/>
    </source>
</evidence>
<dbReference type="InterPro" id="IPR050769">
    <property type="entry name" value="NAT_camello-type"/>
</dbReference>
<dbReference type="PANTHER" id="PTHR13947">
    <property type="entry name" value="GNAT FAMILY N-ACETYLTRANSFERASE"/>
    <property type="match status" value="1"/>
</dbReference>
<evidence type="ECO:0000313" key="4">
    <source>
        <dbReference type="Ensembl" id="ENSGMOP00000022015.2"/>
    </source>
</evidence>
<accession>A0A8C4ZVK9</accession>